<dbReference type="EMBL" id="JARIHO010000044">
    <property type="protein sequence ID" value="KAJ7325585.1"/>
    <property type="molecule type" value="Genomic_DNA"/>
</dbReference>
<accession>A0AAD6ZK29</accession>
<comment type="caution">
    <text evidence="3">The sequence shown here is derived from an EMBL/GenBank/DDBJ whole genome shotgun (WGS) entry which is preliminary data.</text>
</comment>
<feature type="region of interest" description="Disordered" evidence="1">
    <location>
        <begin position="114"/>
        <end position="138"/>
    </location>
</feature>
<evidence type="ECO:0000256" key="1">
    <source>
        <dbReference type="SAM" id="MobiDB-lite"/>
    </source>
</evidence>
<keyword evidence="4" id="KW-1185">Reference proteome</keyword>
<feature type="compositionally biased region" description="Low complexity" evidence="1">
    <location>
        <begin position="247"/>
        <end position="263"/>
    </location>
</feature>
<gene>
    <name evidence="3" type="ORF">DFH08DRAFT_1085233</name>
</gene>
<dbReference type="Proteomes" id="UP001218218">
    <property type="component" value="Unassembled WGS sequence"/>
</dbReference>
<organism evidence="3 4">
    <name type="scientific">Mycena albidolilacea</name>
    <dbReference type="NCBI Taxonomy" id="1033008"/>
    <lineage>
        <taxon>Eukaryota</taxon>
        <taxon>Fungi</taxon>
        <taxon>Dikarya</taxon>
        <taxon>Basidiomycota</taxon>
        <taxon>Agaricomycotina</taxon>
        <taxon>Agaricomycetes</taxon>
        <taxon>Agaricomycetidae</taxon>
        <taxon>Agaricales</taxon>
        <taxon>Marasmiineae</taxon>
        <taxon>Mycenaceae</taxon>
        <taxon>Mycena</taxon>
    </lineage>
</organism>
<sequence length="269" mass="28307">MSRGPAPQSAGGHMQYNRALYILRAWSGEIAFAAALALVLWCGWEVDVDLGPGEPSRSKPHPIRLARVDNQRRRLAHCRLGLPWLSALKTSYGVQNESVCFYSQALSRLSARPDAAGSFGDDGGQVEALEGPGSRRHRSGLAPDIIGLVITETTALALSPAPSNVDITSLPVLVSPADEAVTQKPRALDSQVDACSSTSASSSSCSSSKAESGAQRKTELEECEERELVEAISLAESQPRANSKGKAPAPESAPAEDSASSTAGVQSKR</sequence>
<name>A0AAD6ZK29_9AGAR</name>
<dbReference type="AlphaFoldDB" id="A0AAD6ZK29"/>
<evidence type="ECO:0000256" key="2">
    <source>
        <dbReference type="SAM" id="Phobius"/>
    </source>
</evidence>
<evidence type="ECO:0000313" key="3">
    <source>
        <dbReference type="EMBL" id="KAJ7325585.1"/>
    </source>
</evidence>
<feature type="compositionally biased region" description="Low complexity" evidence="1">
    <location>
        <begin position="194"/>
        <end position="208"/>
    </location>
</feature>
<keyword evidence="2" id="KW-0472">Membrane</keyword>
<evidence type="ECO:0000313" key="4">
    <source>
        <dbReference type="Proteomes" id="UP001218218"/>
    </source>
</evidence>
<feature type="region of interest" description="Disordered" evidence="1">
    <location>
        <begin position="184"/>
        <end position="269"/>
    </location>
</feature>
<reference evidence="3" key="1">
    <citation type="submission" date="2023-03" db="EMBL/GenBank/DDBJ databases">
        <title>Massive genome expansion in bonnet fungi (Mycena s.s.) driven by repeated elements and novel gene families across ecological guilds.</title>
        <authorList>
            <consortium name="Lawrence Berkeley National Laboratory"/>
            <person name="Harder C.B."/>
            <person name="Miyauchi S."/>
            <person name="Viragh M."/>
            <person name="Kuo A."/>
            <person name="Thoen E."/>
            <person name="Andreopoulos B."/>
            <person name="Lu D."/>
            <person name="Skrede I."/>
            <person name="Drula E."/>
            <person name="Henrissat B."/>
            <person name="Morin E."/>
            <person name="Kohler A."/>
            <person name="Barry K."/>
            <person name="LaButti K."/>
            <person name="Morin E."/>
            <person name="Salamov A."/>
            <person name="Lipzen A."/>
            <person name="Mereny Z."/>
            <person name="Hegedus B."/>
            <person name="Baldrian P."/>
            <person name="Stursova M."/>
            <person name="Weitz H."/>
            <person name="Taylor A."/>
            <person name="Grigoriev I.V."/>
            <person name="Nagy L.G."/>
            <person name="Martin F."/>
            <person name="Kauserud H."/>
        </authorList>
    </citation>
    <scope>NUCLEOTIDE SEQUENCE</scope>
    <source>
        <strain evidence="3">CBHHK002</strain>
    </source>
</reference>
<feature type="transmembrane region" description="Helical" evidence="2">
    <location>
        <begin position="21"/>
        <end position="41"/>
    </location>
</feature>
<proteinExistence type="predicted"/>
<protein>
    <submittedName>
        <fullName evidence="3">Uncharacterized protein</fullName>
    </submittedName>
</protein>
<keyword evidence="2" id="KW-0812">Transmembrane</keyword>
<keyword evidence="2" id="KW-1133">Transmembrane helix</keyword>